<keyword evidence="4 6" id="KW-1133">Transmembrane helix</keyword>
<dbReference type="GO" id="GO:0016020">
    <property type="term" value="C:membrane"/>
    <property type="evidence" value="ECO:0007669"/>
    <property type="project" value="InterPro"/>
</dbReference>
<keyword evidence="3 6" id="KW-0812">Transmembrane</keyword>
<reference evidence="7 8" key="1">
    <citation type="submission" date="2016-11" db="EMBL/GenBank/DDBJ databases">
        <authorList>
            <person name="Jaros S."/>
            <person name="Januszkiewicz K."/>
            <person name="Wedrychowicz H."/>
        </authorList>
    </citation>
    <scope>NUCLEOTIDE SEQUENCE [LARGE SCALE GENOMIC DNA]</scope>
    <source>
        <strain evidence="7 8">DSM 13106</strain>
    </source>
</reference>
<evidence type="ECO:0000313" key="7">
    <source>
        <dbReference type="EMBL" id="SHH99365.1"/>
    </source>
</evidence>
<sequence length="174" mass="20294">MGKKFWSISFAICIIPDLVYAISAKEGQTGYAEMILKIVSYILILVFIILIAFYGTKFVAKKSQRMFKSKYVQIIDSVNLGLNNRIILAKVSNFIYVIAINNNQTVLIDKIYVEEFLKNQNKDTFDKYLNDYMTKNSKEINNYDLQKKIKEFFKKVNHTNLNTGKEDEKNEEDN</sequence>
<evidence type="ECO:0008006" key="9">
    <source>
        <dbReference type="Google" id="ProtNLM"/>
    </source>
</evidence>
<gene>
    <name evidence="7" type="ORF">SAMN02745180_01665</name>
</gene>
<dbReference type="GO" id="GO:0044781">
    <property type="term" value="P:bacterial-type flagellum organization"/>
    <property type="evidence" value="ECO:0007669"/>
    <property type="project" value="InterPro"/>
</dbReference>
<evidence type="ECO:0000256" key="5">
    <source>
        <dbReference type="ARBA" id="ARBA00023136"/>
    </source>
</evidence>
<feature type="transmembrane region" description="Helical" evidence="6">
    <location>
        <begin position="37"/>
        <end position="60"/>
    </location>
</feature>
<evidence type="ECO:0000313" key="8">
    <source>
        <dbReference type="Proteomes" id="UP000184389"/>
    </source>
</evidence>
<dbReference type="STRING" id="1123281.SAMN02745180_01665"/>
<comment type="subcellular location">
    <subcellularLocation>
        <location evidence="1">Cell membrane</location>
    </subcellularLocation>
</comment>
<protein>
    <recommendedName>
        <fullName evidence="9">Flagellar protein FliO/FliZ</fullName>
    </recommendedName>
</protein>
<keyword evidence="8" id="KW-1185">Reference proteome</keyword>
<dbReference type="RefSeq" id="WP_072744337.1">
    <property type="nucleotide sequence ID" value="NZ_FQXR01000007.1"/>
</dbReference>
<accession>A0A1M5XHL7</accession>
<dbReference type="OrthoDB" id="3035998at2"/>
<evidence type="ECO:0000256" key="1">
    <source>
        <dbReference type="ARBA" id="ARBA00004236"/>
    </source>
</evidence>
<evidence type="ECO:0000256" key="4">
    <source>
        <dbReference type="ARBA" id="ARBA00022989"/>
    </source>
</evidence>
<dbReference type="Pfam" id="PF04347">
    <property type="entry name" value="FliO"/>
    <property type="match status" value="1"/>
</dbReference>
<keyword evidence="2" id="KW-1003">Cell membrane</keyword>
<evidence type="ECO:0000256" key="6">
    <source>
        <dbReference type="SAM" id="Phobius"/>
    </source>
</evidence>
<evidence type="ECO:0000256" key="3">
    <source>
        <dbReference type="ARBA" id="ARBA00022692"/>
    </source>
</evidence>
<name>A0A1M5XHL7_9FIRM</name>
<keyword evidence="5 6" id="KW-0472">Membrane</keyword>
<dbReference type="AlphaFoldDB" id="A0A1M5XHL7"/>
<dbReference type="EMBL" id="FQXR01000007">
    <property type="protein sequence ID" value="SHH99365.1"/>
    <property type="molecule type" value="Genomic_DNA"/>
</dbReference>
<dbReference type="Proteomes" id="UP000184389">
    <property type="component" value="Unassembled WGS sequence"/>
</dbReference>
<organism evidence="7 8">
    <name type="scientific">Sporanaerobacter acetigenes DSM 13106</name>
    <dbReference type="NCBI Taxonomy" id="1123281"/>
    <lineage>
        <taxon>Bacteria</taxon>
        <taxon>Bacillati</taxon>
        <taxon>Bacillota</taxon>
        <taxon>Tissierellia</taxon>
        <taxon>Tissierellales</taxon>
        <taxon>Sporanaerobacteraceae</taxon>
        <taxon>Sporanaerobacter</taxon>
    </lineage>
</organism>
<dbReference type="InterPro" id="IPR022781">
    <property type="entry name" value="Flagellar_biosynth_FliO"/>
</dbReference>
<proteinExistence type="predicted"/>
<evidence type="ECO:0000256" key="2">
    <source>
        <dbReference type="ARBA" id="ARBA00022475"/>
    </source>
</evidence>